<sequence length="144" mass="15892">MSRCVMQRKFCLACLPTLIVRDYGHMKPTMVYNCSYMAAICKNIENYLGGLPNTVGGVTFHSDKNKGRKRSSVSPSVRPAGLRRRGKPTATGDAQKKTDPNGEATQRPRPGSITRRARKGHFRSFSAGSQKNGTRQTFTSGWPV</sequence>
<proteinExistence type="predicted"/>
<gene>
    <name evidence="2" type="ORF">B0H67DRAFT_213195</name>
</gene>
<dbReference type="EMBL" id="JAUKUA010000003">
    <property type="protein sequence ID" value="KAK0721154.1"/>
    <property type="molecule type" value="Genomic_DNA"/>
</dbReference>
<dbReference type="Proteomes" id="UP001172102">
    <property type="component" value="Unassembled WGS sequence"/>
</dbReference>
<feature type="region of interest" description="Disordered" evidence="1">
    <location>
        <begin position="58"/>
        <end position="144"/>
    </location>
</feature>
<dbReference type="AlphaFoldDB" id="A0AA40ASI2"/>
<evidence type="ECO:0000313" key="3">
    <source>
        <dbReference type="Proteomes" id="UP001172102"/>
    </source>
</evidence>
<evidence type="ECO:0000256" key="1">
    <source>
        <dbReference type="SAM" id="MobiDB-lite"/>
    </source>
</evidence>
<accession>A0AA40ASI2</accession>
<reference evidence="2" key="1">
    <citation type="submission" date="2023-06" db="EMBL/GenBank/DDBJ databases">
        <title>Genome-scale phylogeny and comparative genomics of the fungal order Sordariales.</title>
        <authorList>
            <consortium name="Lawrence Berkeley National Laboratory"/>
            <person name="Hensen N."/>
            <person name="Bonometti L."/>
            <person name="Westerberg I."/>
            <person name="Brannstrom I.O."/>
            <person name="Guillou S."/>
            <person name="Cros-Aarteil S."/>
            <person name="Calhoun S."/>
            <person name="Haridas S."/>
            <person name="Kuo A."/>
            <person name="Mondo S."/>
            <person name="Pangilinan J."/>
            <person name="Riley R."/>
            <person name="Labutti K."/>
            <person name="Andreopoulos B."/>
            <person name="Lipzen A."/>
            <person name="Chen C."/>
            <person name="Yanf M."/>
            <person name="Daum C."/>
            <person name="Ng V."/>
            <person name="Clum A."/>
            <person name="Steindorff A."/>
            <person name="Ohm R."/>
            <person name="Martin F."/>
            <person name="Silar P."/>
            <person name="Natvig D."/>
            <person name="Lalanne C."/>
            <person name="Gautier V."/>
            <person name="Ament-Velasquez S.L."/>
            <person name="Kruys A."/>
            <person name="Hutchinson M.I."/>
            <person name="Powell A.J."/>
            <person name="Barry K."/>
            <person name="Miller A.N."/>
            <person name="Grigoriev I.V."/>
            <person name="Debuchy R."/>
            <person name="Gladieux P."/>
            <person name="Thoren M.H."/>
            <person name="Johannesson H."/>
        </authorList>
    </citation>
    <scope>NUCLEOTIDE SEQUENCE</scope>
    <source>
        <strain evidence="2">SMH4607-1</strain>
    </source>
</reference>
<organism evidence="2 3">
    <name type="scientific">Lasiosphaeris hirsuta</name>
    <dbReference type="NCBI Taxonomy" id="260670"/>
    <lineage>
        <taxon>Eukaryota</taxon>
        <taxon>Fungi</taxon>
        <taxon>Dikarya</taxon>
        <taxon>Ascomycota</taxon>
        <taxon>Pezizomycotina</taxon>
        <taxon>Sordariomycetes</taxon>
        <taxon>Sordariomycetidae</taxon>
        <taxon>Sordariales</taxon>
        <taxon>Lasiosphaeriaceae</taxon>
        <taxon>Lasiosphaeris</taxon>
    </lineage>
</organism>
<keyword evidence="3" id="KW-1185">Reference proteome</keyword>
<comment type="caution">
    <text evidence="2">The sequence shown here is derived from an EMBL/GenBank/DDBJ whole genome shotgun (WGS) entry which is preliminary data.</text>
</comment>
<name>A0AA40ASI2_9PEZI</name>
<evidence type="ECO:0000313" key="2">
    <source>
        <dbReference type="EMBL" id="KAK0721154.1"/>
    </source>
</evidence>
<feature type="compositionally biased region" description="Polar residues" evidence="1">
    <location>
        <begin position="126"/>
        <end position="144"/>
    </location>
</feature>
<protein>
    <submittedName>
        <fullName evidence="2">Uncharacterized protein</fullName>
    </submittedName>
</protein>